<dbReference type="PANTHER" id="PTHR16048:SF3">
    <property type="entry name" value="E3 UBIQUITIN-PROTEIN LIGASE MSL2"/>
    <property type="match status" value="1"/>
</dbReference>
<dbReference type="Pfam" id="PF16682">
    <property type="entry name" value="MSL2-CXC"/>
    <property type="match status" value="1"/>
</dbReference>
<dbReference type="Gene3D" id="3.30.40.10">
    <property type="entry name" value="Zinc/RING finger domain, C3HC4 (zinc finger)"/>
    <property type="match status" value="1"/>
</dbReference>
<dbReference type="InterPro" id="IPR032043">
    <property type="entry name" value="Msl2_Znf-RING"/>
</dbReference>
<keyword evidence="5" id="KW-1185">Reference proteome</keyword>
<accession>A0AAV1P2U9</accession>
<feature type="domain" description="CXC MSL2-type" evidence="3">
    <location>
        <begin position="414"/>
        <end position="465"/>
    </location>
</feature>
<dbReference type="AlphaFoldDB" id="A0AAV1P2U9"/>
<evidence type="ECO:0000313" key="4">
    <source>
        <dbReference type="EMBL" id="CAK6965937.1"/>
    </source>
</evidence>
<organism evidence="4 5">
    <name type="scientific">Scomber scombrus</name>
    <name type="common">Atlantic mackerel</name>
    <name type="synonym">Scomber vernalis</name>
    <dbReference type="NCBI Taxonomy" id="13677"/>
    <lineage>
        <taxon>Eukaryota</taxon>
        <taxon>Metazoa</taxon>
        <taxon>Chordata</taxon>
        <taxon>Craniata</taxon>
        <taxon>Vertebrata</taxon>
        <taxon>Euteleostomi</taxon>
        <taxon>Actinopterygii</taxon>
        <taxon>Neopterygii</taxon>
        <taxon>Teleostei</taxon>
        <taxon>Neoteleostei</taxon>
        <taxon>Acanthomorphata</taxon>
        <taxon>Pelagiaria</taxon>
        <taxon>Scombriformes</taxon>
        <taxon>Scombridae</taxon>
        <taxon>Scomber</taxon>
    </lineage>
</organism>
<dbReference type="CDD" id="cd13122">
    <property type="entry name" value="MSL2_CXC"/>
    <property type="match status" value="1"/>
</dbReference>
<feature type="compositionally biased region" description="Polar residues" evidence="2">
    <location>
        <begin position="82"/>
        <end position="92"/>
    </location>
</feature>
<keyword evidence="1" id="KW-0539">Nucleus</keyword>
<feature type="compositionally biased region" description="Basic and acidic residues" evidence="2">
    <location>
        <begin position="385"/>
        <end position="394"/>
    </location>
</feature>
<comment type="similarity">
    <text evidence="1">Belongs to the MSL2 family.</text>
</comment>
<comment type="caution">
    <text evidence="4">The sequence shown here is derived from an EMBL/GenBank/DDBJ whole genome shotgun (WGS) entry which is preliminary data.</text>
</comment>
<evidence type="ECO:0000313" key="5">
    <source>
        <dbReference type="Proteomes" id="UP001314229"/>
    </source>
</evidence>
<dbReference type="SMART" id="SM01114">
    <property type="entry name" value="CXC"/>
    <property type="match status" value="1"/>
</dbReference>
<dbReference type="GO" id="GO:0016567">
    <property type="term" value="P:protein ubiquitination"/>
    <property type="evidence" value="ECO:0007669"/>
    <property type="project" value="TreeGrafter"/>
</dbReference>
<reference evidence="4 5" key="1">
    <citation type="submission" date="2024-01" db="EMBL/GenBank/DDBJ databases">
        <authorList>
            <person name="Alioto T."/>
            <person name="Alioto T."/>
            <person name="Gomez Garrido J."/>
        </authorList>
    </citation>
    <scope>NUCLEOTIDE SEQUENCE [LARGE SCALE GENOMIC DNA]</scope>
</reference>
<dbReference type="EMBL" id="CAWUFR010000089">
    <property type="protein sequence ID" value="CAK6965937.1"/>
    <property type="molecule type" value="Genomic_DNA"/>
</dbReference>
<dbReference type="GO" id="GO:0072487">
    <property type="term" value="C:MSL complex"/>
    <property type="evidence" value="ECO:0007669"/>
    <property type="project" value="UniProtKB-UniRule"/>
</dbReference>
<sequence>MQIRTSCRRCKDYSCFQENRQLSLLVQCYRKLCLYVTHSPLLQSISSRVGGSPEVMALLEEVLMSHEDEIETEDPGLAQEDVNPSNPESLTPTEAPPVPAELSAVPQSSSSDLPCSNGPQECNGDVLEDQDPSSPELEVCELVEEQPQAGFSVSDTGCGGLELSLTTGPLAPTPGTVCSLRDGESSSRELEEGEVLLLSMDDVFHTLNPIQPTRDSPHTHPERTHTHTHIATDRAHTQMYIQLDTTHNYTQMQTDRTNTVASLSAHIHTSSLDPPPASKPTPLRLNRKRSRSESDREKVKPLPIASILQGSSSSHLHTPNPSHTLHTQPPAPSLTVPAHTYSSLPNGAPPKPSRPVPNHSKGARKHADPGPKKPHAKARSSGGSKNKDRSKDQRLMTGCLVPPAPVRPPYKKPVEKKGCKCGRATQNPSVLTCRGQRCPCYSNRKACLDCICRGCQNSYMANGEKKLEAFAVPEKALEQTRLTLGINLTSITAAAALRNPGTTSIRANTLLNVATATGTPVTTAFLSPSPPQEPNYEELLIG</sequence>
<evidence type="ECO:0000256" key="1">
    <source>
        <dbReference type="PROSITE-ProRule" id="PRU01396"/>
    </source>
</evidence>
<dbReference type="InterPro" id="IPR037922">
    <property type="entry name" value="MSL2"/>
</dbReference>
<gene>
    <name evidence="4" type="ORF">FSCOSCO3_A001141</name>
</gene>
<dbReference type="GO" id="GO:0061630">
    <property type="term" value="F:ubiquitin protein ligase activity"/>
    <property type="evidence" value="ECO:0007669"/>
    <property type="project" value="InterPro"/>
</dbReference>
<dbReference type="PANTHER" id="PTHR16048">
    <property type="entry name" value="MSL2-RELATED"/>
    <property type="match status" value="1"/>
</dbReference>
<dbReference type="Pfam" id="PF16685">
    <property type="entry name" value="zf-RING_10"/>
    <property type="match status" value="1"/>
</dbReference>
<feature type="region of interest" description="Disordered" evidence="2">
    <location>
        <begin position="68"/>
        <end position="136"/>
    </location>
</feature>
<feature type="compositionally biased region" description="Polar residues" evidence="2">
    <location>
        <begin position="105"/>
        <end position="120"/>
    </location>
</feature>
<dbReference type="InterPro" id="IPR033467">
    <property type="entry name" value="Tesmin/TSO1-like_CXC"/>
</dbReference>
<dbReference type="Proteomes" id="UP001314229">
    <property type="component" value="Unassembled WGS sequence"/>
</dbReference>
<name>A0AAV1P2U9_SCOSC</name>
<feature type="region of interest" description="Disordered" evidence="2">
    <location>
        <begin position="260"/>
        <end position="407"/>
    </location>
</feature>
<dbReference type="InterPro" id="IPR032049">
    <property type="entry name" value="Msl2-CXC"/>
</dbReference>
<evidence type="ECO:0000259" key="3">
    <source>
        <dbReference type="PROSITE" id="PS52051"/>
    </source>
</evidence>
<dbReference type="PROSITE" id="PS52051">
    <property type="entry name" value="CXC_MSL2"/>
    <property type="match status" value="1"/>
</dbReference>
<feature type="compositionally biased region" description="Polar residues" evidence="2">
    <location>
        <begin position="260"/>
        <end position="272"/>
    </location>
</feature>
<dbReference type="InterPro" id="IPR013083">
    <property type="entry name" value="Znf_RING/FYVE/PHD"/>
</dbReference>
<protein>
    <submittedName>
        <fullName evidence="4">LOW QUALITY PROTEIN: E3 ubiquitin-protein ligase MSL2a</fullName>
    </submittedName>
</protein>
<proteinExistence type="inferred from homology"/>
<feature type="compositionally biased region" description="Polar residues" evidence="2">
    <location>
        <begin position="308"/>
        <end position="327"/>
    </location>
</feature>
<evidence type="ECO:0000256" key="2">
    <source>
        <dbReference type="SAM" id="MobiDB-lite"/>
    </source>
</evidence>
<keyword evidence="1" id="KW-0158">Chromosome</keyword>
<feature type="compositionally biased region" description="Basic and acidic residues" evidence="2">
    <location>
        <begin position="291"/>
        <end position="300"/>
    </location>
</feature>